<gene>
    <name evidence="1" type="ORF">SLA_2084</name>
</gene>
<evidence type="ECO:0000313" key="2">
    <source>
        <dbReference type="Proteomes" id="UP000217676"/>
    </source>
</evidence>
<dbReference type="Proteomes" id="UP000217676">
    <property type="component" value="Chromosome"/>
</dbReference>
<keyword evidence="2" id="KW-1185">Reference proteome</keyword>
<dbReference type="AlphaFoldDB" id="A0A169NCC5"/>
<reference evidence="1 2" key="1">
    <citation type="journal article" date="2016" name="Genome Announc.">
        <title>Complete Genome Sequence of Thiostrepton-Producing Streptomyces laurentii ATCC 31255.</title>
        <authorList>
            <person name="Doi K."/>
            <person name="Fujino Y."/>
            <person name="Nagayoshi Y."/>
            <person name="Ohshima T."/>
            <person name="Ogata S."/>
        </authorList>
    </citation>
    <scope>NUCLEOTIDE SEQUENCE [LARGE SCALE GENOMIC DNA]</scope>
    <source>
        <strain evidence="1 2">ATCC 31255</strain>
    </source>
</reference>
<name>A0A169NCC5_STRLU</name>
<protein>
    <submittedName>
        <fullName evidence="1">Uncharacterized protein</fullName>
    </submittedName>
</protein>
<dbReference type="KEGG" id="slau:SLA_2084"/>
<sequence>MIIEAVLADALQNNVQWCATMCRAHGLSEAALGPRAWTSPRRTPLYYPDAVTLTADAEARDVLDGIDRTTPGASVKDSLARLDLAPEGFRLLFEAQWIHRPAGLPGSAADAGAAAYRPVRTPGELAAWALAWSGGDADEAALFRPELLDDPATTIVAGHAPDGRILGGAVLTASPRVTGVSNLFTADGVPASAAWSGVLAVADPALPLVGYESGDDLDAALAAGFEAIGPLRVWLDA</sequence>
<organism evidence="1 2">
    <name type="scientific">Streptomyces laurentii</name>
    <dbReference type="NCBI Taxonomy" id="39478"/>
    <lineage>
        <taxon>Bacteria</taxon>
        <taxon>Bacillati</taxon>
        <taxon>Actinomycetota</taxon>
        <taxon>Actinomycetes</taxon>
        <taxon>Kitasatosporales</taxon>
        <taxon>Streptomycetaceae</taxon>
        <taxon>Streptomyces</taxon>
    </lineage>
</organism>
<evidence type="ECO:0000313" key="1">
    <source>
        <dbReference type="EMBL" id="BAU83018.1"/>
    </source>
</evidence>
<dbReference type="EMBL" id="AP017424">
    <property type="protein sequence ID" value="BAU83018.1"/>
    <property type="molecule type" value="Genomic_DNA"/>
</dbReference>
<accession>A0A169NCC5</accession>
<proteinExistence type="predicted"/>